<dbReference type="FunFam" id="3.40.50.1820:FF:000077">
    <property type="entry name" value="Abhydrolase domain containing 14B"/>
    <property type="match status" value="1"/>
</dbReference>
<dbReference type="MEROPS" id="S33.981"/>
<proteinExistence type="inferred from homology"/>
<comment type="subcellular location">
    <subcellularLocation>
        <location evidence="1">Cytoplasm</location>
    </subcellularLocation>
</comment>
<dbReference type="AlphaFoldDB" id="H3AIW3"/>
<dbReference type="PANTHER" id="PTHR46197:SF1">
    <property type="entry name" value="PROTEIN ABHD14A"/>
    <property type="match status" value="1"/>
</dbReference>
<dbReference type="EMBL" id="AFYH01041395">
    <property type="status" value="NOT_ANNOTATED_CDS"/>
    <property type="molecule type" value="Genomic_DNA"/>
</dbReference>
<dbReference type="Proteomes" id="UP000008672">
    <property type="component" value="Unassembled WGS sequence"/>
</dbReference>
<evidence type="ECO:0000256" key="3">
    <source>
        <dbReference type="ARBA" id="ARBA00037942"/>
    </source>
</evidence>
<dbReference type="GeneID" id="102359397"/>
<dbReference type="Ensembl" id="ENSLACT00000009657.1">
    <property type="protein sequence ID" value="ENSLACP00000009584.1"/>
    <property type="gene ID" value="ENSLACG00000008452.1"/>
</dbReference>
<dbReference type="OrthoDB" id="284184at2759"/>
<dbReference type="CTD" id="25864"/>
<dbReference type="OMA" id="IQLPNHE"/>
<dbReference type="PANTHER" id="PTHR46197">
    <property type="entry name" value="PROTEIN ABHD14B-LIKE"/>
    <property type="match status" value="1"/>
</dbReference>
<sequence length="263" mass="29164">MSFLRNKLVVLALVLLVSVLLYLLLPAIRQGVTEPNLNLQKLRAVEGNSLPAMNLTVRTGQVAGATPVFYRETIPVGKEGTPKPTRIEVVFLHGQAFTSKNWEKLGTLAFLASHGYRAVALDLPGFGDTPDADSIKMDQDRVNFLVHFLDALELKNPVLVSPSMSGRFSLPFLMQHSQRLKGFIPIAPVGTRSYTAEQYKRIQTPTLIIYGEQDSSFRTQSLKNLRQLSNQSIVELAGAAHACYLDKTQEFHDALLAFLSKLK</sequence>
<evidence type="ECO:0000259" key="4">
    <source>
        <dbReference type="Pfam" id="PF00561"/>
    </source>
</evidence>
<keyword evidence="2" id="KW-0963">Cytoplasm</keyword>
<evidence type="ECO:0000256" key="2">
    <source>
        <dbReference type="ARBA" id="ARBA00022490"/>
    </source>
</evidence>
<dbReference type="RefSeq" id="XP_005992720.1">
    <property type="nucleotide sequence ID" value="XM_005992658.3"/>
</dbReference>
<dbReference type="EMBL" id="AFYH01041396">
    <property type="status" value="NOT_ANNOTATED_CDS"/>
    <property type="molecule type" value="Genomic_DNA"/>
</dbReference>
<dbReference type="RefSeq" id="XP_005992719.1">
    <property type="nucleotide sequence ID" value="XM_005992657.3"/>
</dbReference>
<dbReference type="InterPro" id="IPR000073">
    <property type="entry name" value="AB_hydrolase_1"/>
</dbReference>
<dbReference type="InParanoid" id="H3AIW3"/>
<dbReference type="Gene3D" id="3.40.50.1820">
    <property type="entry name" value="alpha/beta hydrolase"/>
    <property type="match status" value="1"/>
</dbReference>
<evidence type="ECO:0000256" key="1">
    <source>
        <dbReference type="ARBA" id="ARBA00004496"/>
    </source>
</evidence>
<dbReference type="GO" id="GO:0005737">
    <property type="term" value="C:cytoplasm"/>
    <property type="evidence" value="ECO:0007669"/>
    <property type="project" value="UniProtKB-SubCell"/>
</dbReference>
<reference evidence="6" key="1">
    <citation type="submission" date="2011-08" db="EMBL/GenBank/DDBJ databases">
        <title>The draft genome of Latimeria chalumnae.</title>
        <authorList>
            <person name="Di Palma F."/>
            <person name="Alfoldi J."/>
            <person name="Johnson J."/>
            <person name="Berlin A."/>
            <person name="Gnerre S."/>
            <person name="Jaffe D."/>
            <person name="MacCallum I."/>
            <person name="Young S."/>
            <person name="Walker B.J."/>
            <person name="Lander E."/>
            <person name="Lindblad-Toh K."/>
        </authorList>
    </citation>
    <scope>NUCLEOTIDE SEQUENCE [LARGE SCALE GENOMIC DNA]</scope>
    <source>
        <strain evidence="6">Wild caught</strain>
    </source>
</reference>
<dbReference type="InterPro" id="IPR029058">
    <property type="entry name" value="AB_hydrolase_fold"/>
</dbReference>
<dbReference type="Bgee" id="ENSLACG00000008452">
    <property type="expression patterns" value="Expressed in muscle tissue and 6 other cell types or tissues"/>
</dbReference>
<dbReference type="Pfam" id="PF00561">
    <property type="entry name" value="Abhydrolase_1"/>
    <property type="match status" value="1"/>
</dbReference>
<reference evidence="5" key="2">
    <citation type="submission" date="2025-08" db="UniProtKB">
        <authorList>
            <consortium name="Ensembl"/>
        </authorList>
    </citation>
    <scope>IDENTIFICATION</scope>
</reference>
<keyword evidence="6" id="KW-1185">Reference proteome</keyword>
<dbReference type="KEGG" id="lcm:102359397"/>
<reference evidence="5" key="3">
    <citation type="submission" date="2025-09" db="UniProtKB">
        <authorList>
            <consortium name="Ensembl"/>
        </authorList>
    </citation>
    <scope>IDENTIFICATION</scope>
</reference>
<protein>
    <submittedName>
        <fullName evidence="5">Abhydrolase domain containing 14A</fullName>
    </submittedName>
</protein>
<evidence type="ECO:0000313" key="5">
    <source>
        <dbReference type="Ensembl" id="ENSLACP00000009584.1"/>
    </source>
</evidence>
<gene>
    <name evidence="5" type="primary">ABHD14A</name>
</gene>
<name>H3AIW3_LATCH</name>
<comment type="similarity">
    <text evidence="3">Belongs to the AB hydrolase superfamily. ABHD14 family.</text>
</comment>
<dbReference type="HOGENOM" id="CLU_020336_28_2_1"/>
<evidence type="ECO:0000313" key="6">
    <source>
        <dbReference type="Proteomes" id="UP000008672"/>
    </source>
</evidence>
<dbReference type="STRING" id="7897.ENSLACP00000009584"/>
<dbReference type="GeneTree" id="ENSGT00940000161296"/>
<dbReference type="FunCoup" id="H3AIW3">
    <property type="interactions" value="792"/>
</dbReference>
<organism evidence="5 6">
    <name type="scientific">Latimeria chalumnae</name>
    <name type="common">Coelacanth</name>
    <dbReference type="NCBI Taxonomy" id="7897"/>
    <lineage>
        <taxon>Eukaryota</taxon>
        <taxon>Metazoa</taxon>
        <taxon>Chordata</taxon>
        <taxon>Craniata</taxon>
        <taxon>Vertebrata</taxon>
        <taxon>Euteleostomi</taxon>
        <taxon>Coelacanthiformes</taxon>
        <taxon>Coelacanthidae</taxon>
        <taxon>Latimeria</taxon>
    </lineage>
</organism>
<dbReference type="SUPFAM" id="SSF53474">
    <property type="entry name" value="alpha/beta-Hydrolases"/>
    <property type="match status" value="1"/>
</dbReference>
<dbReference type="EMBL" id="AFYH01041397">
    <property type="status" value="NOT_ANNOTATED_CDS"/>
    <property type="molecule type" value="Genomic_DNA"/>
</dbReference>
<accession>H3AIW3</accession>
<dbReference type="EMBL" id="AFYH01041394">
    <property type="status" value="NOT_ANNOTATED_CDS"/>
    <property type="molecule type" value="Genomic_DNA"/>
</dbReference>
<feature type="domain" description="AB hydrolase-1" evidence="4">
    <location>
        <begin position="89"/>
        <end position="188"/>
    </location>
</feature>
<dbReference type="eggNOG" id="ENOG502QR0B">
    <property type="taxonomic scope" value="Eukaryota"/>
</dbReference>